<proteinExistence type="predicted"/>
<dbReference type="STRING" id="104663.SAMN04488121_109119"/>
<dbReference type="PROSITE" id="PS01124">
    <property type="entry name" value="HTH_ARAC_FAMILY_2"/>
    <property type="match status" value="1"/>
</dbReference>
<dbReference type="SUPFAM" id="SSF46689">
    <property type="entry name" value="Homeodomain-like"/>
    <property type="match status" value="2"/>
</dbReference>
<evidence type="ECO:0000256" key="1">
    <source>
        <dbReference type="ARBA" id="ARBA00023015"/>
    </source>
</evidence>
<reference evidence="6" key="1">
    <citation type="submission" date="2016-10" db="EMBL/GenBank/DDBJ databases">
        <authorList>
            <person name="Varghese N."/>
            <person name="Submissions S."/>
        </authorList>
    </citation>
    <scope>NUCLEOTIDE SEQUENCE [LARGE SCALE GENOMIC DNA]</scope>
    <source>
        <strain evidence="6">DSM 527</strain>
    </source>
</reference>
<dbReference type="Pfam" id="PF22200">
    <property type="entry name" value="ExsA_N"/>
    <property type="match status" value="1"/>
</dbReference>
<keyword evidence="3" id="KW-0804">Transcription</keyword>
<dbReference type="Proteomes" id="UP000199045">
    <property type="component" value="Unassembled WGS sequence"/>
</dbReference>
<gene>
    <name evidence="5" type="ORF">SAMN04488121_109119</name>
</gene>
<dbReference type="GO" id="GO:0043565">
    <property type="term" value="F:sequence-specific DNA binding"/>
    <property type="evidence" value="ECO:0007669"/>
    <property type="project" value="InterPro"/>
</dbReference>
<dbReference type="SMART" id="SM00342">
    <property type="entry name" value="HTH_ARAC"/>
    <property type="match status" value="1"/>
</dbReference>
<dbReference type="GO" id="GO:0003700">
    <property type="term" value="F:DNA-binding transcription factor activity"/>
    <property type="evidence" value="ECO:0007669"/>
    <property type="project" value="InterPro"/>
</dbReference>
<dbReference type="OrthoDB" id="4480133at2"/>
<feature type="domain" description="HTH araC/xylS-type" evidence="4">
    <location>
        <begin position="174"/>
        <end position="271"/>
    </location>
</feature>
<dbReference type="EMBL" id="FNBN01000009">
    <property type="protein sequence ID" value="SDH15886.1"/>
    <property type="molecule type" value="Genomic_DNA"/>
</dbReference>
<keyword evidence="1" id="KW-0805">Transcription regulation</keyword>
<dbReference type="InterPro" id="IPR050204">
    <property type="entry name" value="AraC_XylS_family_regulators"/>
</dbReference>
<dbReference type="InterPro" id="IPR018060">
    <property type="entry name" value="HTH_AraC"/>
</dbReference>
<evidence type="ECO:0000256" key="2">
    <source>
        <dbReference type="ARBA" id="ARBA00023125"/>
    </source>
</evidence>
<dbReference type="InterPro" id="IPR054015">
    <property type="entry name" value="ExsA-like_N"/>
</dbReference>
<accession>A0A1G8A4U6</accession>
<protein>
    <submittedName>
        <fullName evidence="5">AraC-type DNA-binding protein</fullName>
    </submittedName>
</protein>
<dbReference type="AlphaFoldDB" id="A0A1G8A4U6"/>
<dbReference type="InterPro" id="IPR009057">
    <property type="entry name" value="Homeodomain-like_sf"/>
</dbReference>
<organism evidence="5 6">
    <name type="scientific">Chitinophaga filiformis</name>
    <name type="common">Myxococcus filiformis</name>
    <name type="synonym">Flexibacter filiformis</name>
    <dbReference type="NCBI Taxonomy" id="104663"/>
    <lineage>
        <taxon>Bacteria</taxon>
        <taxon>Pseudomonadati</taxon>
        <taxon>Bacteroidota</taxon>
        <taxon>Chitinophagia</taxon>
        <taxon>Chitinophagales</taxon>
        <taxon>Chitinophagaceae</taxon>
        <taxon>Chitinophaga</taxon>
    </lineage>
</organism>
<dbReference type="PANTHER" id="PTHR46796:SF13">
    <property type="entry name" value="HTH-TYPE TRANSCRIPTIONAL ACTIVATOR RHAS"/>
    <property type="match status" value="1"/>
</dbReference>
<dbReference type="PANTHER" id="PTHR46796">
    <property type="entry name" value="HTH-TYPE TRANSCRIPTIONAL ACTIVATOR RHAS-RELATED"/>
    <property type="match status" value="1"/>
</dbReference>
<dbReference type="Pfam" id="PF12833">
    <property type="entry name" value="HTH_18"/>
    <property type="match status" value="1"/>
</dbReference>
<evidence type="ECO:0000313" key="6">
    <source>
        <dbReference type="Proteomes" id="UP000199045"/>
    </source>
</evidence>
<keyword evidence="2 5" id="KW-0238">DNA-binding</keyword>
<dbReference type="Gene3D" id="1.10.10.60">
    <property type="entry name" value="Homeodomain-like"/>
    <property type="match status" value="1"/>
</dbReference>
<evidence type="ECO:0000256" key="3">
    <source>
        <dbReference type="ARBA" id="ARBA00023163"/>
    </source>
</evidence>
<name>A0A1G8A4U6_CHIFI</name>
<evidence type="ECO:0000259" key="4">
    <source>
        <dbReference type="PROSITE" id="PS01124"/>
    </source>
</evidence>
<dbReference type="RefSeq" id="WP_089836882.1">
    <property type="nucleotide sequence ID" value="NZ_FNBN01000009.1"/>
</dbReference>
<evidence type="ECO:0000313" key="5">
    <source>
        <dbReference type="EMBL" id="SDH15886.1"/>
    </source>
</evidence>
<sequence>MAEDSYMNRLSRPRILANNYDKEILENEVFVMDHIFSYIIAGFHEVWSGNHLYTFKAGDYRFFKRNQLTKSAKHAGQQGFKSIAVHIDQGTLKEIVTSYHDSTQQIYLGRDIELLKSNGYLESYVNSLTPYLGAAGKYDEEIIALKTKELILILLQTNPLLRGALFDFNDPGKIDLIAFMNAHYRYNVGLDRMAFLSGRSLSTFKRDFKRAFNATAGRWLTQKRLEEAHYLIHQKGKTVSEIYLDLGFEDLSHFSFAYKKAFGNAPSKKTD</sequence>